<protein>
    <submittedName>
        <fullName evidence="1">Uncharacterized protein</fullName>
    </submittedName>
</protein>
<accession>A0ACB9SGU1</accession>
<reference evidence="2" key="1">
    <citation type="journal article" date="2023" name="Front. Plant Sci.">
        <title>Chromosomal-level genome assembly of Melastoma candidum provides insights into trichome evolution.</title>
        <authorList>
            <person name="Zhong Y."/>
            <person name="Wu W."/>
            <person name="Sun C."/>
            <person name="Zou P."/>
            <person name="Liu Y."/>
            <person name="Dai S."/>
            <person name="Zhou R."/>
        </authorList>
    </citation>
    <scope>NUCLEOTIDE SEQUENCE [LARGE SCALE GENOMIC DNA]</scope>
</reference>
<comment type="caution">
    <text evidence="1">The sequence shown here is derived from an EMBL/GenBank/DDBJ whole genome shotgun (WGS) entry which is preliminary data.</text>
</comment>
<name>A0ACB9SGU1_9MYRT</name>
<evidence type="ECO:0000313" key="2">
    <source>
        <dbReference type="Proteomes" id="UP001057402"/>
    </source>
</evidence>
<keyword evidence="2" id="KW-1185">Reference proteome</keyword>
<dbReference type="Proteomes" id="UP001057402">
    <property type="component" value="Chromosome 1"/>
</dbReference>
<sequence>MSSSDNASESGGSSEDFDSPRSVIVDREPPTKGAWLVHSQVLRIKEEDLHVGEDDVNKVAEKRTRHDSIGPGGRVLALSTERLVRPCSPLGGRVIVNHSR</sequence>
<organism evidence="1 2">
    <name type="scientific">Melastoma candidum</name>
    <dbReference type="NCBI Taxonomy" id="119954"/>
    <lineage>
        <taxon>Eukaryota</taxon>
        <taxon>Viridiplantae</taxon>
        <taxon>Streptophyta</taxon>
        <taxon>Embryophyta</taxon>
        <taxon>Tracheophyta</taxon>
        <taxon>Spermatophyta</taxon>
        <taxon>Magnoliopsida</taxon>
        <taxon>eudicotyledons</taxon>
        <taxon>Gunneridae</taxon>
        <taxon>Pentapetalae</taxon>
        <taxon>rosids</taxon>
        <taxon>malvids</taxon>
        <taxon>Myrtales</taxon>
        <taxon>Melastomataceae</taxon>
        <taxon>Melastomatoideae</taxon>
        <taxon>Melastomateae</taxon>
        <taxon>Melastoma</taxon>
    </lineage>
</organism>
<dbReference type="EMBL" id="CM042880">
    <property type="protein sequence ID" value="KAI4389059.1"/>
    <property type="molecule type" value="Genomic_DNA"/>
</dbReference>
<evidence type="ECO:0000313" key="1">
    <source>
        <dbReference type="EMBL" id="KAI4389059.1"/>
    </source>
</evidence>
<proteinExistence type="predicted"/>
<gene>
    <name evidence="1" type="ORF">MLD38_001323</name>
</gene>